<dbReference type="OrthoDB" id="9781491at2"/>
<evidence type="ECO:0000256" key="5">
    <source>
        <dbReference type="ARBA" id="ARBA00015486"/>
    </source>
</evidence>
<dbReference type="PANTHER" id="PTHR43463">
    <property type="entry name" value="NICOTINATE-NUCLEOTIDE--DIMETHYLBENZIMIDAZOLE PHOSPHORIBOSYLTRANSFERASE"/>
    <property type="match status" value="1"/>
</dbReference>
<dbReference type="InterPro" id="IPR017846">
    <property type="entry name" value="Nict_dMeBzImd_PRibTrfase_bact"/>
</dbReference>
<comment type="similarity">
    <text evidence="3 11">Belongs to the CobT family.</text>
</comment>
<evidence type="ECO:0000256" key="8">
    <source>
        <dbReference type="ARBA" id="ARBA00022679"/>
    </source>
</evidence>
<keyword evidence="7 11" id="KW-0328">Glycosyltransferase</keyword>
<keyword evidence="13" id="KW-1185">Reference proteome</keyword>
<dbReference type="UniPathway" id="UPA00061">
    <property type="reaction ID" value="UER00516"/>
</dbReference>
<comment type="pathway">
    <text evidence="2 11">Nucleoside biosynthesis; alpha-ribazole biosynthesis; alpha-ribazole from 5,6-dimethylbenzimidazole: step 1/2.</text>
</comment>
<dbReference type="EC" id="2.4.2.21" evidence="4 11"/>
<evidence type="ECO:0000256" key="1">
    <source>
        <dbReference type="ARBA" id="ARBA00002197"/>
    </source>
</evidence>
<keyword evidence="6 11" id="KW-0169">Cobalamin biosynthesis</keyword>
<dbReference type="InterPro" id="IPR036087">
    <property type="entry name" value="Nict_dMeBzImd_PRibTrfase_sf"/>
</dbReference>
<dbReference type="Proteomes" id="UP000198806">
    <property type="component" value="Unassembled WGS sequence"/>
</dbReference>
<dbReference type="Gene3D" id="3.40.50.10210">
    <property type="match status" value="1"/>
</dbReference>
<evidence type="ECO:0000313" key="12">
    <source>
        <dbReference type="EMBL" id="SFO21702.1"/>
    </source>
</evidence>
<dbReference type="PANTHER" id="PTHR43463:SF1">
    <property type="entry name" value="NICOTINATE-NUCLEOTIDE--DIMETHYLBENZIMIDAZOLE PHOSPHORIBOSYLTRANSFERASE"/>
    <property type="match status" value="1"/>
</dbReference>
<dbReference type="Gene3D" id="1.10.1610.10">
    <property type="match status" value="1"/>
</dbReference>
<dbReference type="RefSeq" id="WP_091686311.1">
    <property type="nucleotide sequence ID" value="NZ_BAABFM010000027.1"/>
</dbReference>
<gene>
    <name evidence="11" type="primary">cobT</name>
    <name evidence="12" type="ORF">SAMN04489757_11360</name>
</gene>
<dbReference type="SUPFAM" id="SSF52733">
    <property type="entry name" value="Nicotinate mononucleotide:5,6-dimethylbenzimidazole phosphoribosyltransferase (CobT)"/>
    <property type="match status" value="1"/>
</dbReference>
<dbReference type="NCBIfam" id="TIGR03160">
    <property type="entry name" value="cobT_DBIPRT"/>
    <property type="match status" value="1"/>
</dbReference>
<proteinExistence type="inferred from homology"/>
<accession>A0A1I5FD88</accession>
<dbReference type="InterPro" id="IPR003200">
    <property type="entry name" value="Nict_dMeBzImd_PRibTrfase"/>
</dbReference>
<sequence>MNYKDALKIIEPPDKEAIALCKKRWDSIAKPLHSLGKLEDGIIQIAGIAGKEQIDLDKKALVIMCADNGVVEEGVTQSSSQVTAIVSENFIDMNSCACIMAKQIGAAVFPIDMGINRDTKLPNNKKIAYGTNNILYGPAMTRQQAIQAIEVGIDTVFELKEKGYNIIATGEMGIGNTTTSSAVTSVLLDLPVEMVTGKGAGLSNAGLERKIEVIRKAIERNKPHKDDPIDVLSKLGGYDIAGLAGVFIGGAAARIPVVIDGFITLAAALIAIGIEPKVYDFIMPSHVSKENGGKILLNAIGMQPYITCDMCLGEGTGAITLFPLLDMSLAVYKQMSTFDQIKIDAYQPLK</sequence>
<dbReference type="GO" id="GO:0009236">
    <property type="term" value="P:cobalamin biosynthetic process"/>
    <property type="evidence" value="ECO:0007669"/>
    <property type="project" value="UniProtKB-UniRule"/>
</dbReference>
<evidence type="ECO:0000256" key="6">
    <source>
        <dbReference type="ARBA" id="ARBA00022573"/>
    </source>
</evidence>
<name>A0A1I5FD88_9FIRM</name>
<dbReference type="HAMAP" id="MF_00230">
    <property type="entry name" value="CobT"/>
    <property type="match status" value="1"/>
</dbReference>
<dbReference type="GO" id="GO:0008939">
    <property type="term" value="F:nicotinate-nucleotide-dimethylbenzimidazole phosphoribosyltransferase activity"/>
    <property type="evidence" value="ECO:0007669"/>
    <property type="project" value="UniProtKB-UniRule"/>
</dbReference>
<evidence type="ECO:0000256" key="3">
    <source>
        <dbReference type="ARBA" id="ARBA00007110"/>
    </source>
</evidence>
<evidence type="ECO:0000256" key="4">
    <source>
        <dbReference type="ARBA" id="ARBA00011991"/>
    </source>
</evidence>
<comment type="function">
    <text evidence="1 11">Catalyzes the synthesis of alpha-ribazole-5'-phosphate from nicotinate mononucleotide (NAMN) and 5,6-dimethylbenzimidazole (DMB).</text>
</comment>
<protein>
    <recommendedName>
        <fullName evidence="5 11">Nicotinate-nucleotide--dimethylbenzimidazole phosphoribosyltransferase</fullName>
        <shortName evidence="11">NN:DBI PRT</shortName>
        <ecNumber evidence="4 11">2.4.2.21</ecNumber>
    </recommendedName>
    <alternativeName>
        <fullName evidence="9 11">N(1)-alpha-phosphoribosyltransferase</fullName>
    </alternativeName>
</protein>
<evidence type="ECO:0000256" key="10">
    <source>
        <dbReference type="ARBA" id="ARBA00047340"/>
    </source>
</evidence>
<evidence type="ECO:0000256" key="9">
    <source>
        <dbReference type="ARBA" id="ARBA00030686"/>
    </source>
</evidence>
<dbReference type="FunFam" id="3.40.50.10210:FF:000001">
    <property type="entry name" value="Nicotinate-nucleotide--dimethylbenzimidazole phosphoribosyltransferase"/>
    <property type="match status" value="1"/>
</dbReference>
<evidence type="ECO:0000313" key="13">
    <source>
        <dbReference type="Proteomes" id="UP000198806"/>
    </source>
</evidence>
<keyword evidence="8 11" id="KW-0808">Transferase</keyword>
<evidence type="ECO:0000256" key="11">
    <source>
        <dbReference type="HAMAP-Rule" id="MF_00230"/>
    </source>
</evidence>
<organism evidence="12 13">
    <name type="scientific">Anaerocolumna aminovalerica</name>
    <dbReference type="NCBI Taxonomy" id="1527"/>
    <lineage>
        <taxon>Bacteria</taxon>
        <taxon>Bacillati</taxon>
        <taxon>Bacillota</taxon>
        <taxon>Clostridia</taxon>
        <taxon>Lachnospirales</taxon>
        <taxon>Lachnospiraceae</taxon>
        <taxon>Anaerocolumna</taxon>
    </lineage>
</organism>
<dbReference type="EMBL" id="FOWD01000013">
    <property type="protein sequence ID" value="SFO21702.1"/>
    <property type="molecule type" value="Genomic_DNA"/>
</dbReference>
<feature type="active site" description="Proton acceptor" evidence="11">
    <location>
        <position position="314"/>
    </location>
</feature>
<comment type="catalytic activity">
    <reaction evidence="10 11">
        <text>5,6-dimethylbenzimidazole + nicotinate beta-D-ribonucleotide = alpha-ribazole 5'-phosphate + nicotinate + H(+)</text>
        <dbReference type="Rhea" id="RHEA:11196"/>
        <dbReference type="ChEBI" id="CHEBI:15378"/>
        <dbReference type="ChEBI" id="CHEBI:15890"/>
        <dbReference type="ChEBI" id="CHEBI:32544"/>
        <dbReference type="ChEBI" id="CHEBI:57502"/>
        <dbReference type="ChEBI" id="CHEBI:57918"/>
        <dbReference type="EC" id="2.4.2.21"/>
    </reaction>
</comment>
<reference evidence="12 13" key="1">
    <citation type="submission" date="2016-10" db="EMBL/GenBank/DDBJ databases">
        <authorList>
            <person name="de Groot N.N."/>
        </authorList>
    </citation>
    <scope>NUCLEOTIDE SEQUENCE [LARGE SCALE GENOMIC DNA]</scope>
    <source>
        <strain evidence="12 13">DSM 1283</strain>
    </source>
</reference>
<evidence type="ECO:0000256" key="2">
    <source>
        <dbReference type="ARBA" id="ARBA00005049"/>
    </source>
</evidence>
<dbReference type="NCBIfam" id="NF000996">
    <property type="entry name" value="PRK00105.1"/>
    <property type="match status" value="1"/>
</dbReference>
<evidence type="ECO:0000256" key="7">
    <source>
        <dbReference type="ARBA" id="ARBA00022676"/>
    </source>
</evidence>
<dbReference type="InterPro" id="IPR023195">
    <property type="entry name" value="Nict_dMeBzImd_PRibTrfase_N"/>
</dbReference>
<dbReference type="CDD" id="cd02439">
    <property type="entry name" value="DMB-PRT_CobT"/>
    <property type="match status" value="1"/>
</dbReference>
<dbReference type="AlphaFoldDB" id="A0A1I5FD88"/>
<dbReference type="STRING" id="1527.SAMN04489757_11360"/>
<dbReference type="Pfam" id="PF02277">
    <property type="entry name" value="DBI_PRT"/>
    <property type="match status" value="1"/>
</dbReference>